<accession>A0ABS6FN79</accession>
<sequence length="53" mass="5784">MISDIRAAQREEHWLQASPATVGDYPFGAVALNLFGVKAVILPCTRRRVSITG</sequence>
<reference evidence="1 2" key="1">
    <citation type="submission" date="2021-06" db="EMBL/GenBank/DDBJ databases">
        <authorList>
            <person name="Sun Q."/>
            <person name="Li D."/>
        </authorList>
    </citation>
    <scope>NUCLEOTIDE SEQUENCE [LARGE SCALE GENOMIC DNA]</scope>
    <source>
        <strain evidence="1 2">MSJ-6</strain>
    </source>
</reference>
<comment type="caution">
    <text evidence="1">The sequence shown here is derived from an EMBL/GenBank/DDBJ whole genome shotgun (WGS) entry which is preliminary data.</text>
</comment>
<dbReference type="Proteomes" id="UP000743001">
    <property type="component" value="Unassembled WGS sequence"/>
</dbReference>
<protein>
    <submittedName>
        <fullName evidence="1">Uncharacterized protein</fullName>
    </submittedName>
</protein>
<gene>
    <name evidence="1" type="ORF">KQJ23_07510</name>
</gene>
<name>A0ABS6FN79_9BACL</name>
<dbReference type="EMBL" id="JAHLQJ010000005">
    <property type="protein sequence ID" value="MBU5671680.1"/>
    <property type="molecule type" value="Genomic_DNA"/>
</dbReference>
<evidence type="ECO:0000313" key="2">
    <source>
        <dbReference type="Proteomes" id="UP000743001"/>
    </source>
</evidence>
<organism evidence="1 2">
    <name type="scientific">Paenibacillus brevis</name>
    <dbReference type="NCBI Taxonomy" id="2841508"/>
    <lineage>
        <taxon>Bacteria</taxon>
        <taxon>Bacillati</taxon>
        <taxon>Bacillota</taxon>
        <taxon>Bacilli</taxon>
        <taxon>Bacillales</taxon>
        <taxon>Paenibacillaceae</taxon>
        <taxon>Paenibacillus</taxon>
    </lineage>
</organism>
<keyword evidence="2" id="KW-1185">Reference proteome</keyword>
<evidence type="ECO:0000313" key="1">
    <source>
        <dbReference type="EMBL" id="MBU5671680.1"/>
    </source>
</evidence>
<proteinExistence type="predicted"/>
<dbReference type="RefSeq" id="WP_216478244.1">
    <property type="nucleotide sequence ID" value="NZ_JAHLQJ010000005.1"/>
</dbReference>